<accession>A0A6U3QUS2</accession>
<dbReference type="AlphaFoldDB" id="A0A6U3QUS2"/>
<evidence type="ECO:0000259" key="7">
    <source>
        <dbReference type="Pfam" id="PF03798"/>
    </source>
</evidence>
<feature type="region of interest" description="Disordered" evidence="5">
    <location>
        <begin position="1"/>
        <end position="20"/>
    </location>
</feature>
<keyword evidence="3 6" id="KW-1133">Transmembrane helix</keyword>
<dbReference type="PANTHER" id="PTHR31766">
    <property type="entry name" value="GLABROUS1 ENHANCER-BINDING PROTEIN-LIKE 2"/>
    <property type="match status" value="1"/>
</dbReference>
<evidence type="ECO:0000256" key="5">
    <source>
        <dbReference type="SAM" id="MobiDB-lite"/>
    </source>
</evidence>
<protein>
    <recommendedName>
        <fullName evidence="7">TLC domain-containing protein</fullName>
    </recommendedName>
</protein>
<evidence type="ECO:0000256" key="6">
    <source>
        <dbReference type="SAM" id="Phobius"/>
    </source>
</evidence>
<feature type="transmembrane region" description="Helical" evidence="6">
    <location>
        <begin position="87"/>
        <end position="109"/>
    </location>
</feature>
<evidence type="ECO:0000313" key="8">
    <source>
        <dbReference type="EMBL" id="CAD9325892.1"/>
    </source>
</evidence>
<dbReference type="PANTHER" id="PTHR31766:SF2">
    <property type="entry name" value="GLABROUS1 ENHANCER-BINDING PROTEIN-LIKE 2"/>
    <property type="match status" value="1"/>
</dbReference>
<keyword evidence="2 6" id="KW-0812">Transmembrane</keyword>
<organism evidence="8">
    <name type="scientific">Ditylum brightwellii</name>
    <dbReference type="NCBI Taxonomy" id="49249"/>
    <lineage>
        <taxon>Eukaryota</taxon>
        <taxon>Sar</taxon>
        <taxon>Stramenopiles</taxon>
        <taxon>Ochrophyta</taxon>
        <taxon>Bacillariophyta</taxon>
        <taxon>Mediophyceae</taxon>
        <taxon>Lithodesmiophycidae</taxon>
        <taxon>Lithodesmiales</taxon>
        <taxon>Lithodesmiaceae</taxon>
        <taxon>Ditylum</taxon>
    </lineage>
</organism>
<dbReference type="Pfam" id="PF03798">
    <property type="entry name" value="TRAM_LAG1_CLN8"/>
    <property type="match status" value="1"/>
</dbReference>
<evidence type="ECO:0000256" key="3">
    <source>
        <dbReference type="ARBA" id="ARBA00022989"/>
    </source>
</evidence>
<keyword evidence="4 6" id="KW-0472">Membrane</keyword>
<dbReference type="InterPro" id="IPR006634">
    <property type="entry name" value="TLC-dom"/>
</dbReference>
<evidence type="ECO:0000256" key="1">
    <source>
        <dbReference type="ARBA" id="ARBA00004141"/>
    </source>
</evidence>
<comment type="subcellular location">
    <subcellularLocation>
        <location evidence="1">Membrane</location>
        <topology evidence="1">Multi-pass membrane protein</topology>
    </subcellularLocation>
</comment>
<dbReference type="InterPro" id="IPR040327">
    <property type="entry name" value="At5g14285-like"/>
</dbReference>
<gene>
    <name evidence="8" type="ORF">DBRI1063_LOCUS8863</name>
</gene>
<evidence type="ECO:0000256" key="2">
    <source>
        <dbReference type="ARBA" id="ARBA00022692"/>
    </source>
</evidence>
<dbReference type="GO" id="GO:0016020">
    <property type="term" value="C:membrane"/>
    <property type="evidence" value="ECO:0007669"/>
    <property type="project" value="UniProtKB-SubCell"/>
</dbReference>
<feature type="transmembrane region" description="Helical" evidence="6">
    <location>
        <begin position="279"/>
        <end position="300"/>
    </location>
</feature>
<dbReference type="EMBL" id="HBGN01013873">
    <property type="protein sequence ID" value="CAD9325892.1"/>
    <property type="molecule type" value="Transcribed_RNA"/>
</dbReference>
<feature type="transmembrane region" description="Helical" evidence="6">
    <location>
        <begin position="239"/>
        <end position="259"/>
    </location>
</feature>
<evidence type="ECO:0000256" key="4">
    <source>
        <dbReference type="ARBA" id="ARBA00023136"/>
    </source>
</evidence>
<proteinExistence type="predicted"/>
<sequence>MSTGAVDSPPKNEKTKASLSSPDLKDSWLLRQLLSSYRSCPSFIKIGGLDFSFTIASFLFISAFRVLFLQLLIYLGWPLRTKMTTDAASSLASIIHAALLCSWLSIFFAKLGWQNYIPSCKLSTHKDKDFQDVSTACLQVCTGYMMFDSFWLVKDTYDLGLQPLTEFDCMVIAHHFMTSFYMTSCRVIQAGHISAMILMLTGELSNPLMNAMFTTRFAIQLECCNSDNMMLLHSLLEHIFAIVYFVLRISIGPACAIHLSYDLLFTKQGRCNVPLHLSMIWVALVAGVLLGSGPFVMDAVDMLKDGWDLKYPPTFDFGERFEIQGEEL</sequence>
<feature type="transmembrane region" description="Helical" evidence="6">
    <location>
        <begin position="51"/>
        <end position="75"/>
    </location>
</feature>
<feature type="domain" description="TLC" evidence="7">
    <location>
        <begin position="88"/>
        <end position="288"/>
    </location>
</feature>
<reference evidence="8" key="1">
    <citation type="submission" date="2021-01" db="EMBL/GenBank/DDBJ databases">
        <authorList>
            <person name="Corre E."/>
            <person name="Pelletier E."/>
            <person name="Niang G."/>
            <person name="Scheremetjew M."/>
            <person name="Finn R."/>
            <person name="Kale V."/>
            <person name="Holt S."/>
            <person name="Cochrane G."/>
            <person name="Meng A."/>
            <person name="Brown T."/>
            <person name="Cohen L."/>
        </authorList>
    </citation>
    <scope>NUCLEOTIDE SEQUENCE</scope>
    <source>
        <strain evidence="8">Pop2</strain>
    </source>
</reference>
<name>A0A6U3QUS2_9STRA</name>